<evidence type="ECO:0000313" key="4">
    <source>
        <dbReference type="Proteomes" id="UP001500443"/>
    </source>
</evidence>
<evidence type="ECO:0000313" key="3">
    <source>
        <dbReference type="EMBL" id="GAA2110731.1"/>
    </source>
</evidence>
<gene>
    <name evidence="3" type="ORF">GCM10009802_08010</name>
</gene>
<evidence type="ECO:0000259" key="2">
    <source>
        <dbReference type="Pfam" id="PF14216"/>
    </source>
</evidence>
<evidence type="ECO:0000256" key="1">
    <source>
        <dbReference type="SAM" id="MobiDB-lite"/>
    </source>
</evidence>
<dbReference type="RefSeq" id="WP_344287912.1">
    <property type="nucleotide sequence ID" value="NZ_BAAAPF010000010.1"/>
</dbReference>
<dbReference type="Pfam" id="PF14216">
    <property type="entry name" value="DUF4326"/>
    <property type="match status" value="1"/>
</dbReference>
<comment type="caution">
    <text evidence="3">The sequence shown here is derived from an EMBL/GenBank/DDBJ whole genome shotgun (WGS) entry which is preliminary data.</text>
</comment>
<proteinExistence type="predicted"/>
<sequence>MTRRIEPVMNGGLQLDLFAAAEEVFTLPRPRTDRPARPGPGTVADGPTTVVCLRGRKNDPAIKSVVYVGRPQFQGGWRLHGHVLSNPFKLGRDGDAVTVVAKYAAWLASHPQLLDRELPRLRGRTLGCWCPDGAPCHARVLAALADRHGGRMPVPEALAAWAVPRGLVVEESAAGTAVFSSETTPVYRYALTRTWGEAAGAHAGVALLNPSTAGGDQDDPTLRRVTAFARREGFAGAAVVNLFALRSTEPAALAAHPDPVGEHNDAVLDLLAAQQAPVIAGWGAAGTLAGRDTAVAEQLAARGVRLHCLGTTKDGHPRHPLYLPASAPLQPWPADEAEVSGHA</sequence>
<protein>
    <recommendedName>
        <fullName evidence="2">DUF4326 domain-containing protein</fullName>
    </recommendedName>
</protein>
<accession>A0ABN2XFG6</accession>
<dbReference type="Proteomes" id="UP001500443">
    <property type="component" value="Unassembled WGS sequence"/>
</dbReference>
<organism evidence="3 4">
    <name type="scientific">Streptomyces synnematoformans</name>
    <dbReference type="NCBI Taxonomy" id="415721"/>
    <lineage>
        <taxon>Bacteria</taxon>
        <taxon>Bacillati</taxon>
        <taxon>Actinomycetota</taxon>
        <taxon>Actinomycetes</taxon>
        <taxon>Kitasatosporales</taxon>
        <taxon>Streptomycetaceae</taxon>
        <taxon>Streptomyces</taxon>
    </lineage>
</organism>
<dbReference type="InterPro" id="IPR025475">
    <property type="entry name" value="DUF4326"/>
</dbReference>
<dbReference type="InterPro" id="IPR012441">
    <property type="entry name" value="DUF1643"/>
</dbReference>
<feature type="domain" description="DUF4326" evidence="2">
    <location>
        <begin position="61"/>
        <end position="142"/>
    </location>
</feature>
<feature type="region of interest" description="Disordered" evidence="1">
    <location>
        <begin position="324"/>
        <end position="343"/>
    </location>
</feature>
<reference evidence="3 4" key="1">
    <citation type="journal article" date="2019" name="Int. J. Syst. Evol. Microbiol.">
        <title>The Global Catalogue of Microorganisms (GCM) 10K type strain sequencing project: providing services to taxonomists for standard genome sequencing and annotation.</title>
        <authorList>
            <consortium name="The Broad Institute Genomics Platform"/>
            <consortium name="The Broad Institute Genome Sequencing Center for Infectious Disease"/>
            <person name="Wu L."/>
            <person name="Ma J."/>
        </authorList>
    </citation>
    <scope>NUCLEOTIDE SEQUENCE [LARGE SCALE GENOMIC DNA]</scope>
    <source>
        <strain evidence="3 4">JCM 15481</strain>
    </source>
</reference>
<dbReference type="EMBL" id="BAAAPF010000010">
    <property type="protein sequence ID" value="GAA2110731.1"/>
    <property type="molecule type" value="Genomic_DNA"/>
</dbReference>
<name>A0ABN2XFG6_9ACTN</name>
<keyword evidence="4" id="KW-1185">Reference proteome</keyword>
<dbReference type="Pfam" id="PF07799">
    <property type="entry name" value="DUF1643"/>
    <property type="match status" value="1"/>
</dbReference>